<feature type="region of interest" description="Disordered" evidence="1">
    <location>
        <begin position="98"/>
        <end position="117"/>
    </location>
</feature>
<reference evidence="4" key="1">
    <citation type="submission" date="2018-09" db="EMBL/GenBank/DDBJ databases">
        <title>Draft Genome Sequence of Mediterraneibacter sp. KCTC 15684.</title>
        <authorList>
            <person name="Kim J.S."/>
            <person name="Han K.I."/>
            <person name="Suh M.K."/>
            <person name="Lee K.C."/>
            <person name="Eom M.K."/>
            <person name="Lee J.H."/>
            <person name="Park S.H."/>
            <person name="Kang S.W."/>
            <person name="Park J.E."/>
            <person name="Oh B.S."/>
            <person name="Yu S.Y."/>
            <person name="Choi S.H."/>
            <person name="Lee D.H."/>
            <person name="Yoon H."/>
            <person name="Kim B."/>
            <person name="Yang S.J."/>
            <person name="Lee J.S."/>
        </authorList>
    </citation>
    <scope>NUCLEOTIDE SEQUENCE [LARGE SCALE GENOMIC DNA]</scope>
    <source>
        <strain evidence="4">KCTC 15684</strain>
    </source>
</reference>
<dbReference type="EMBL" id="BHGK01000001">
    <property type="protein sequence ID" value="GCA66897.1"/>
    <property type="molecule type" value="Genomic_DNA"/>
</dbReference>
<evidence type="ECO:0000313" key="4">
    <source>
        <dbReference type="Proteomes" id="UP000265643"/>
    </source>
</evidence>
<evidence type="ECO:0000256" key="1">
    <source>
        <dbReference type="SAM" id="MobiDB-lite"/>
    </source>
</evidence>
<organism evidence="3 4">
    <name type="scientific">Mediterraneibacter butyricigenes</name>
    <dbReference type="NCBI Taxonomy" id="2316025"/>
    <lineage>
        <taxon>Bacteria</taxon>
        <taxon>Bacillati</taxon>
        <taxon>Bacillota</taxon>
        <taxon>Clostridia</taxon>
        <taxon>Lachnospirales</taxon>
        <taxon>Lachnospiraceae</taxon>
        <taxon>Mediterraneibacter</taxon>
    </lineage>
</organism>
<comment type="caution">
    <text evidence="3">The sequence shown here is derived from an EMBL/GenBank/DDBJ whole genome shotgun (WGS) entry which is preliminary data.</text>
</comment>
<dbReference type="Proteomes" id="UP000265643">
    <property type="component" value="Unassembled WGS sequence"/>
</dbReference>
<sequence length="117" mass="13021">MYDTARRVALVKQRVRENTRRRQRCEAISLSALCLMLFTALAKVADALIVRGQTAAQGVFGTMLLREDAGGYVLVAVISFAAASAITALCFRLRTRENQKKHGTDKPARHEKEEKSQ</sequence>
<dbReference type="RefSeq" id="WP_119297900.1">
    <property type="nucleotide sequence ID" value="NZ_BHGK01000001.1"/>
</dbReference>
<dbReference type="AlphaFoldDB" id="A0A391P0X2"/>
<proteinExistence type="predicted"/>
<evidence type="ECO:0000256" key="2">
    <source>
        <dbReference type="SAM" id="Phobius"/>
    </source>
</evidence>
<keyword evidence="4" id="KW-1185">Reference proteome</keyword>
<protein>
    <submittedName>
        <fullName evidence="3">Uncharacterized protein</fullName>
    </submittedName>
</protein>
<feature type="transmembrane region" description="Helical" evidence="2">
    <location>
        <begin position="71"/>
        <end position="91"/>
    </location>
</feature>
<gene>
    <name evidence="3" type="ORF">KGMB01110_13330</name>
</gene>
<keyword evidence="2" id="KW-0472">Membrane</keyword>
<keyword evidence="2" id="KW-0812">Transmembrane</keyword>
<accession>A0A391P0X2</accession>
<keyword evidence="2" id="KW-1133">Transmembrane helix</keyword>
<name>A0A391P0X2_9FIRM</name>
<evidence type="ECO:0000313" key="3">
    <source>
        <dbReference type="EMBL" id="GCA66897.1"/>
    </source>
</evidence>